<keyword evidence="6" id="KW-0460">Magnesium</keyword>
<feature type="binding site" evidence="6">
    <location>
        <position position="554"/>
    </location>
    <ligand>
        <name>ATP</name>
        <dbReference type="ChEBI" id="CHEBI:30616"/>
    </ligand>
</feature>
<feature type="binding site" evidence="6">
    <location>
        <position position="489"/>
    </location>
    <ligand>
        <name>Mg(2+)</name>
        <dbReference type="ChEBI" id="CHEBI:18420"/>
    </ligand>
</feature>
<dbReference type="Pfam" id="PF13090">
    <property type="entry name" value="PP_kinase_C"/>
    <property type="match status" value="1"/>
</dbReference>
<evidence type="ECO:0000259" key="12">
    <source>
        <dbReference type="Pfam" id="PF17941"/>
    </source>
</evidence>
<dbReference type="InterPro" id="IPR025198">
    <property type="entry name" value="PPK_N_dom"/>
</dbReference>
<dbReference type="SUPFAM" id="SSF140356">
    <property type="entry name" value="PPK N-terminal domain-like"/>
    <property type="match status" value="1"/>
</dbReference>
<feature type="binding site" evidence="6">
    <location>
        <position position="649"/>
    </location>
    <ligand>
        <name>ATP</name>
        <dbReference type="ChEBI" id="CHEBI:30616"/>
    </ligand>
</feature>
<comment type="catalytic activity">
    <reaction evidence="6">
        <text>[phosphate](n) + ATP = [phosphate](n+1) + ADP</text>
        <dbReference type="Rhea" id="RHEA:19573"/>
        <dbReference type="Rhea" id="RHEA-COMP:9859"/>
        <dbReference type="Rhea" id="RHEA-COMP:14280"/>
        <dbReference type="ChEBI" id="CHEBI:16838"/>
        <dbReference type="ChEBI" id="CHEBI:30616"/>
        <dbReference type="ChEBI" id="CHEBI:456216"/>
        <dbReference type="EC" id="2.7.4.1"/>
    </reaction>
</comment>
<dbReference type="InterPro" id="IPR036832">
    <property type="entry name" value="PPK_N_dom_sf"/>
</dbReference>
<feature type="binding site" evidence="6">
    <location>
        <position position="45"/>
    </location>
    <ligand>
        <name>ATP</name>
        <dbReference type="ChEBI" id="CHEBI:30616"/>
    </ligand>
</feature>
<dbReference type="InterPro" id="IPR003414">
    <property type="entry name" value="PP_kinase"/>
</dbReference>
<dbReference type="Pfam" id="PF17941">
    <property type="entry name" value="PP_kinase_C_1"/>
    <property type="match status" value="1"/>
</dbReference>
<dbReference type="Proteomes" id="UP000600600">
    <property type="component" value="Unassembled WGS sequence"/>
</dbReference>
<dbReference type="HAMAP" id="MF_00347">
    <property type="entry name" value="Polyphosphate_kinase"/>
    <property type="match status" value="1"/>
</dbReference>
<organism evidence="13 14">
    <name type="scientific">Bacteroides difficilis</name>
    <dbReference type="NCBI Taxonomy" id="2763021"/>
    <lineage>
        <taxon>Bacteria</taxon>
        <taxon>Pseudomonadati</taxon>
        <taxon>Bacteroidota</taxon>
        <taxon>Bacteroidia</taxon>
        <taxon>Bacteroidales</taxon>
        <taxon>Bacteroidaceae</taxon>
        <taxon>Bacteroides</taxon>
    </lineage>
</organism>
<dbReference type="SUPFAM" id="SSF143724">
    <property type="entry name" value="PHP14-like"/>
    <property type="match status" value="2"/>
</dbReference>
<dbReference type="InterPro" id="IPR036830">
    <property type="entry name" value="PP_kinase_middle_dom_sf"/>
</dbReference>
<dbReference type="InterPro" id="IPR025200">
    <property type="entry name" value="PPK_C_dom2"/>
</dbReference>
<keyword evidence="7" id="KW-0175">Coiled coil</keyword>
<feature type="domain" description="Polyphosphate kinase middle" evidence="9">
    <location>
        <begin position="122"/>
        <end position="172"/>
    </location>
</feature>
<evidence type="ECO:0000256" key="8">
    <source>
        <dbReference type="SAM" id="MobiDB-lite"/>
    </source>
</evidence>
<keyword evidence="1 6" id="KW-0597">Phosphoprotein</keyword>
<evidence type="ECO:0000256" key="5">
    <source>
        <dbReference type="ARBA" id="ARBA00022840"/>
    </source>
</evidence>
<dbReference type="InterPro" id="IPR024953">
    <property type="entry name" value="PP_kinase_middle"/>
</dbReference>
<feature type="coiled-coil region" evidence="7">
    <location>
        <begin position="167"/>
        <end position="201"/>
    </location>
</feature>
<keyword evidence="4 6" id="KW-0418">Kinase</keyword>
<feature type="domain" description="Polyphosphate kinase middle" evidence="9">
    <location>
        <begin position="224"/>
        <end position="352"/>
    </location>
</feature>
<evidence type="ECO:0000313" key="13">
    <source>
        <dbReference type="EMBL" id="MBC5605308.1"/>
    </source>
</evidence>
<feature type="region of interest" description="Disordered" evidence="8">
    <location>
        <begin position="350"/>
        <end position="405"/>
    </location>
</feature>
<dbReference type="PANTHER" id="PTHR30218:SF0">
    <property type="entry name" value="POLYPHOSPHATE KINASE"/>
    <property type="match status" value="1"/>
</dbReference>
<dbReference type="EMBL" id="JACOOE010000005">
    <property type="protein sequence ID" value="MBC5605308.1"/>
    <property type="molecule type" value="Genomic_DNA"/>
</dbReference>
<evidence type="ECO:0000256" key="6">
    <source>
        <dbReference type="HAMAP-Rule" id="MF_00347"/>
    </source>
</evidence>
<dbReference type="PANTHER" id="PTHR30218">
    <property type="entry name" value="POLYPHOSPHATE KINASE"/>
    <property type="match status" value="1"/>
</dbReference>
<dbReference type="InterPro" id="IPR041108">
    <property type="entry name" value="PP_kinase_C_1"/>
</dbReference>
<name>A0ABR7CBX3_9BACE</name>
<dbReference type="PIRSF" id="PIRSF015589">
    <property type="entry name" value="PP_kinase"/>
    <property type="match status" value="1"/>
</dbReference>
<sequence>MENKYKYFKRDISWLSFNYRVLLEALDERLPLYERINFISIYSSNLEEFYKIRVADHKAVASGATESDEESVQSARELVEEINREVNRQLDDRVRIYEQKILPALQKNHIIFYQDSHVEPFHQQFIKDFFKEEIFPYLQPVPVSKDKIVSFLRDNRLYLAIRLYPKEERKEGERIEARETREDIEERAIKSARERKEEREDIEAKEGIEEKGFPILESSRPPLYFVMKQPYAKVPRFIELPCHEKNHYLMFVEDIIKANLNLIFPGYDVESCYSIKISRDADILIDDTASSADLVAQLKKKVKKRKIGDVCRFVYDRAMPHDFLDFLVDAFHIHRDELVPGDKHLNLEDLRHLPNPNKSLPNTGKPLPSTGKPLPSTGKSLPSNDQSSPNSGGKSLHSPEKPKPMKLTILDEKESIFNYVARKDLLLYYPYHSFEHFIHFLYEAVHNPETREIMVTQYRVAENSAVINTLIAAAQNGKRVTVFVELKARFDEENNLATAEMMQAAGIKIIYSIPGLKVHAKVALIRRRGLNGEKIPSYAYISTGNFNEKTATLYADCGLFTCRKEIVNDLYNLFRTLQGKEAPKFTTLLVARFNLIPELNRLIDREIALADQGKPARIILKMNALQDPTMIDRLYEASEHGVQIDLIIRGICCLIPDQPYSRNIRITRIVDSFLEHARIWYFGNGGNPKVFMGSPDWMRRNLYRRIEAIAPVLDPDLRNSLIEMLTIQLADNQKACRVDAKLQNIFKKRTPGTPAIRAQYTLYNWLCSNNTQQPKEQPAMPQ</sequence>
<evidence type="ECO:0000259" key="10">
    <source>
        <dbReference type="Pfam" id="PF13089"/>
    </source>
</evidence>
<evidence type="ECO:0000256" key="3">
    <source>
        <dbReference type="ARBA" id="ARBA00022741"/>
    </source>
</evidence>
<dbReference type="Gene3D" id="3.30.1840.10">
    <property type="entry name" value="Polyphosphate kinase middle domain"/>
    <property type="match status" value="1"/>
</dbReference>
<evidence type="ECO:0000256" key="7">
    <source>
        <dbReference type="SAM" id="Coils"/>
    </source>
</evidence>
<dbReference type="SUPFAM" id="SSF56024">
    <property type="entry name" value="Phospholipase D/nuclease"/>
    <property type="match status" value="2"/>
</dbReference>
<dbReference type="GO" id="GO:0016301">
    <property type="term" value="F:kinase activity"/>
    <property type="evidence" value="ECO:0007669"/>
    <property type="project" value="UniProtKB-KW"/>
</dbReference>
<dbReference type="Gene3D" id="3.30.870.10">
    <property type="entry name" value="Endonuclease Chain A"/>
    <property type="match status" value="2"/>
</dbReference>
<keyword evidence="3 6" id="KW-0547">Nucleotide-binding</keyword>
<feature type="domain" description="Polyphosphate kinase C-terminal" evidence="11">
    <location>
        <begin position="588"/>
        <end position="759"/>
    </location>
</feature>
<feature type="active site" description="Phosphohistidine intermediate" evidence="6">
    <location>
        <position position="519"/>
    </location>
</feature>
<feature type="domain" description="Polyphosphate kinase C-terminal" evidence="12">
    <location>
        <begin position="415"/>
        <end position="581"/>
    </location>
</feature>
<dbReference type="Pfam" id="PF02503">
    <property type="entry name" value="PP_kinase"/>
    <property type="match status" value="2"/>
</dbReference>
<feature type="binding site" evidence="6">
    <location>
        <position position="676"/>
    </location>
    <ligand>
        <name>ATP</name>
        <dbReference type="ChEBI" id="CHEBI:30616"/>
    </ligand>
</feature>
<evidence type="ECO:0000259" key="9">
    <source>
        <dbReference type="Pfam" id="PF02503"/>
    </source>
</evidence>
<reference evidence="13 14" key="1">
    <citation type="submission" date="2020-08" db="EMBL/GenBank/DDBJ databases">
        <title>Genome public.</title>
        <authorList>
            <person name="Liu C."/>
            <person name="Sun Q."/>
        </authorList>
    </citation>
    <scope>NUCLEOTIDE SEQUENCE [LARGE SCALE GENOMIC DNA]</scope>
    <source>
        <strain evidence="13 14">M27</strain>
    </source>
</reference>
<comment type="cofactor">
    <cofactor evidence="6">
        <name>Mg(2+)</name>
        <dbReference type="ChEBI" id="CHEBI:18420"/>
    </cofactor>
</comment>
<comment type="caution">
    <text evidence="13">The sequence shown here is derived from an EMBL/GenBank/DDBJ whole genome shotgun (WGS) entry which is preliminary data.</text>
</comment>
<keyword evidence="14" id="KW-1185">Reference proteome</keyword>
<dbReference type="EC" id="2.7.4.1" evidence="6"/>
<evidence type="ECO:0000313" key="14">
    <source>
        <dbReference type="Proteomes" id="UP000600600"/>
    </source>
</evidence>
<keyword evidence="5 6" id="KW-0067">ATP-binding</keyword>
<dbReference type="CDD" id="cd09164">
    <property type="entry name" value="PLDc_EcPPK1_C1_like"/>
    <property type="match status" value="1"/>
</dbReference>
<keyword evidence="2 6" id="KW-0808">Transferase</keyword>
<evidence type="ECO:0000259" key="11">
    <source>
        <dbReference type="Pfam" id="PF13090"/>
    </source>
</evidence>
<accession>A0ABR7CBX3</accession>
<comment type="PTM">
    <text evidence="6">An intermediate of this reaction is the autophosphorylated ppk in which a phosphate is covalently linked to a histidine residue through a N-P bond.</text>
</comment>
<comment type="similarity">
    <text evidence="6">Belongs to the polyphosphate kinase 1 (PPK1) family.</text>
</comment>
<proteinExistence type="inferred from homology"/>
<evidence type="ECO:0000256" key="4">
    <source>
        <dbReference type="ARBA" id="ARBA00022777"/>
    </source>
</evidence>
<keyword evidence="6" id="KW-0479">Metal-binding</keyword>
<evidence type="ECO:0000256" key="1">
    <source>
        <dbReference type="ARBA" id="ARBA00022553"/>
    </source>
</evidence>
<feature type="compositionally biased region" description="Polar residues" evidence="8">
    <location>
        <begin position="377"/>
        <end position="393"/>
    </location>
</feature>
<evidence type="ECO:0000256" key="2">
    <source>
        <dbReference type="ARBA" id="ARBA00022679"/>
    </source>
</evidence>
<protein>
    <recommendedName>
        <fullName evidence="6">Polyphosphate kinase</fullName>
        <ecNumber evidence="6">2.7.4.1</ecNumber>
    </recommendedName>
    <alternativeName>
        <fullName evidence="6">ATP-polyphosphate phosphotransferase</fullName>
    </alternativeName>
    <alternativeName>
        <fullName evidence="6">Polyphosphoric acid kinase</fullName>
    </alternativeName>
</protein>
<feature type="domain" description="Polyphosphate kinase N-terminal" evidence="10">
    <location>
        <begin position="7"/>
        <end position="112"/>
    </location>
</feature>
<feature type="binding site" evidence="6">
    <location>
        <position position="459"/>
    </location>
    <ligand>
        <name>Mg(2+)</name>
        <dbReference type="ChEBI" id="CHEBI:18420"/>
    </ligand>
</feature>
<dbReference type="Pfam" id="PF13089">
    <property type="entry name" value="PP_kinase_N"/>
    <property type="match status" value="1"/>
</dbReference>
<dbReference type="CDD" id="cd09167">
    <property type="entry name" value="PLDc_EcPPK1_C2_like"/>
    <property type="match status" value="1"/>
</dbReference>
<comment type="function">
    <text evidence="6">Catalyzes the reversible transfer of the terminal phosphate of ATP to form a long-chain polyphosphate (polyP).</text>
</comment>
<gene>
    <name evidence="6" type="primary">ppk</name>
    <name evidence="13" type="ORF">H8S67_11580</name>
</gene>
<dbReference type="Gene3D" id="1.20.58.310">
    <property type="entry name" value="Polyphosphate kinase N-terminal domain"/>
    <property type="match status" value="1"/>
</dbReference>